<proteinExistence type="predicted"/>
<gene>
    <name evidence="1" type="ORF">ACFQ4C_19295</name>
</gene>
<organism evidence="1 2">
    <name type="scientific">Larkinella insperata</name>
    <dbReference type="NCBI Taxonomy" id="332158"/>
    <lineage>
        <taxon>Bacteria</taxon>
        <taxon>Pseudomonadati</taxon>
        <taxon>Bacteroidota</taxon>
        <taxon>Cytophagia</taxon>
        <taxon>Cytophagales</taxon>
        <taxon>Spirosomataceae</taxon>
        <taxon>Larkinella</taxon>
    </lineage>
</organism>
<protein>
    <recommendedName>
        <fullName evidence="3">Glycoside hydrolase family 5 domain-containing protein</fullName>
    </recommendedName>
</protein>
<evidence type="ECO:0008006" key="3">
    <source>
        <dbReference type="Google" id="ProtNLM"/>
    </source>
</evidence>
<dbReference type="SUPFAM" id="SSF51445">
    <property type="entry name" value="(Trans)glycosidases"/>
    <property type="match status" value="1"/>
</dbReference>
<evidence type="ECO:0000313" key="2">
    <source>
        <dbReference type="Proteomes" id="UP001597116"/>
    </source>
</evidence>
<dbReference type="EMBL" id="JBHTLP010000011">
    <property type="protein sequence ID" value="MFD1143282.1"/>
    <property type="molecule type" value="Genomic_DNA"/>
</dbReference>
<keyword evidence="2" id="KW-1185">Reference proteome</keyword>
<accession>A0ABW3Q7N3</accession>
<sequence>MFRPSVLALLTSFLLFHATVYGQKVKPPKRKTTVSIVGDQFYINGKPTFPGRTWNGYKIEGLLPNARLVQGIFDDQNKESRSRWAYPDTKTWDPNRNTDEFIAAMPVWKAHGLLAFTLNLQGGSPEGYSVEHQPWINSMFNPDGSYHPFYSHRLHRILNKADELGMVVIFGLFYFGQDQYLKNEAAVINAVNNTLEILADGNYRNVILEINNECDIRYDHAILKPERVHELIQRVKASKIRGHRFLVSTSFSGGTIPTDKVIQEADFVLLHGNGVKEPARIADFVQQVRARAGSRKLPIVFNEDDHFDFDKPSNHFQAATSAYASWGLFDYRMKNEGFNDGFQSPPINWQISSPRKKAFFDYLKEITGGLP</sequence>
<dbReference type="RefSeq" id="WP_265991189.1">
    <property type="nucleotide sequence ID" value="NZ_CP110973.1"/>
</dbReference>
<dbReference type="InterPro" id="IPR017853">
    <property type="entry name" value="GH"/>
</dbReference>
<dbReference type="Proteomes" id="UP001597116">
    <property type="component" value="Unassembled WGS sequence"/>
</dbReference>
<reference evidence="2" key="1">
    <citation type="journal article" date="2019" name="Int. J. Syst. Evol. Microbiol.">
        <title>The Global Catalogue of Microorganisms (GCM) 10K type strain sequencing project: providing services to taxonomists for standard genome sequencing and annotation.</title>
        <authorList>
            <consortium name="The Broad Institute Genomics Platform"/>
            <consortium name="The Broad Institute Genome Sequencing Center for Infectious Disease"/>
            <person name="Wu L."/>
            <person name="Ma J."/>
        </authorList>
    </citation>
    <scope>NUCLEOTIDE SEQUENCE [LARGE SCALE GENOMIC DNA]</scope>
    <source>
        <strain evidence="2">CCUG 55608</strain>
    </source>
</reference>
<evidence type="ECO:0000313" key="1">
    <source>
        <dbReference type="EMBL" id="MFD1143282.1"/>
    </source>
</evidence>
<name>A0ABW3Q7N3_9BACT</name>
<comment type="caution">
    <text evidence="1">The sequence shown here is derived from an EMBL/GenBank/DDBJ whole genome shotgun (WGS) entry which is preliminary data.</text>
</comment>